<feature type="compositionally biased region" description="Acidic residues" evidence="1">
    <location>
        <begin position="193"/>
        <end position="208"/>
    </location>
</feature>
<dbReference type="AlphaFoldDB" id="A0AAD9EMG8"/>
<dbReference type="EMBL" id="JAQOWY010000001">
    <property type="protein sequence ID" value="KAK1857324.1"/>
    <property type="molecule type" value="Genomic_DNA"/>
</dbReference>
<comment type="caution">
    <text evidence="2">The sequence shown here is derived from an EMBL/GenBank/DDBJ whole genome shotgun (WGS) entry which is preliminary data.</text>
</comment>
<keyword evidence="3" id="KW-1185">Reference proteome</keyword>
<feature type="compositionally biased region" description="Polar residues" evidence="1">
    <location>
        <begin position="455"/>
        <end position="465"/>
    </location>
</feature>
<sequence>MDDSDQSVRARFEDLRGKVLPLLSDELRARGVSPGNVSIRHVILGATRDDAHDYVVVLCDHKSLKAVRRVFDRERVIRDLLDSSDNDKCSFKVILEGSPPRLRALLSTVWVEIAEAGYEAFPGTGETLCGQPLRLINPVNDIRYTTFGGVIKVVDKSNEATFYGMTAGHGISSLEPEDFAISKMMDCWGSSETEAETEPETESSDNDESGFSRHVPSIVDHKRWQRLGMAFTGRSQSNKYSDWALHELRHGSLLPNMICTRETKGKIRKRPLSTKVGMVTAESSKILVELIGGHKGSRNGVLWNQLAGLLVGPDMLPVDAYMVTLNKGSISDGDSGSWVVGSRSLEPYGHVIADDVFGDIYMVPLNTAMASIQEYLQAKAVHLPSSNEMWLSRAMPNPRLILSKKSPADPKGSSRYQEHGAIRLLDSDTTDSGNKHDAARKHTESEPFETETPQELETAPKSPSRTQMVMEVVERDRMLILGSAKARREKYLQELQKSHCPRLDSEQNSANIIPETMKRPFPTITSESPLEYARQSFGQPITLAPGLNAMLTGFDLKDGAKKVLSAMRQRKSAPGAATVSDRKDPRGPGYANETIFKNRKPLFDFNWNRFTSIKETKNKLSSPGFDSASLTGSTY</sequence>
<reference evidence="2" key="1">
    <citation type="submission" date="2023-01" db="EMBL/GenBank/DDBJ databases">
        <title>Colletotrichum chrysophilum M932 genome sequence.</title>
        <authorList>
            <person name="Baroncelli R."/>
        </authorList>
    </citation>
    <scope>NUCLEOTIDE SEQUENCE</scope>
    <source>
        <strain evidence="2">M932</strain>
    </source>
</reference>
<feature type="region of interest" description="Disordered" evidence="1">
    <location>
        <begin position="190"/>
        <end position="215"/>
    </location>
</feature>
<gene>
    <name evidence="2" type="ORF">CCHR01_00105</name>
</gene>
<accession>A0AAD9EMG8</accession>
<dbReference type="Proteomes" id="UP001243330">
    <property type="component" value="Unassembled WGS sequence"/>
</dbReference>
<organism evidence="2 3">
    <name type="scientific">Colletotrichum chrysophilum</name>
    <dbReference type="NCBI Taxonomy" id="1836956"/>
    <lineage>
        <taxon>Eukaryota</taxon>
        <taxon>Fungi</taxon>
        <taxon>Dikarya</taxon>
        <taxon>Ascomycota</taxon>
        <taxon>Pezizomycotina</taxon>
        <taxon>Sordariomycetes</taxon>
        <taxon>Hypocreomycetidae</taxon>
        <taxon>Glomerellales</taxon>
        <taxon>Glomerellaceae</taxon>
        <taxon>Colletotrichum</taxon>
        <taxon>Colletotrichum gloeosporioides species complex</taxon>
    </lineage>
</organism>
<feature type="region of interest" description="Disordered" evidence="1">
    <location>
        <begin position="401"/>
        <end position="465"/>
    </location>
</feature>
<evidence type="ECO:0000313" key="2">
    <source>
        <dbReference type="EMBL" id="KAK1857324.1"/>
    </source>
</evidence>
<proteinExistence type="predicted"/>
<protein>
    <submittedName>
        <fullName evidence="2">Uncharacterized protein</fullName>
    </submittedName>
</protein>
<feature type="compositionally biased region" description="Basic and acidic residues" evidence="1">
    <location>
        <begin position="433"/>
        <end position="445"/>
    </location>
</feature>
<evidence type="ECO:0000313" key="3">
    <source>
        <dbReference type="Proteomes" id="UP001243330"/>
    </source>
</evidence>
<name>A0AAD9EMG8_9PEZI</name>
<evidence type="ECO:0000256" key="1">
    <source>
        <dbReference type="SAM" id="MobiDB-lite"/>
    </source>
</evidence>
<feature type="region of interest" description="Disordered" evidence="1">
    <location>
        <begin position="569"/>
        <end position="593"/>
    </location>
</feature>